<proteinExistence type="predicted"/>
<keyword evidence="2" id="KW-1185">Reference proteome</keyword>
<gene>
    <name evidence="1" type="ORF">C5745_19665</name>
</gene>
<reference evidence="1 2" key="1">
    <citation type="submission" date="2018-02" db="EMBL/GenBank/DDBJ databases">
        <title>The draft genome of Sphingobacterium sp. 5JN-11.</title>
        <authorList>
            <person name="Liu L."/>
            <person name="Li L."/>
            <person name="Liang L."/>
            <person name="Zhang X."/>
            <person name="Wang T."/>
        </authorList>
    </citation>
    <scope>NUCLEOTIDE SEQUENCE [LARGE SCALE GENOMIC DNA]</scope>
    <source>
        <strain evidence="1 2">5JN-11</strain>
    </source>
</reference>
<dbReference type="Proteomes" id="UP000239711">
    <property type="component" value="Unassembled WGS sequence"/>
</dbReference>
<organism evidence="1 2">
    <name type="scientific">Sphingobacterium haloxyli</name>
    <dbReference type="NCBI Taxonomy" id="2100533"/>
    <lineage>
        <taxon>Bacteria</taxon>
        <taxon>Pseudomonadati</taxon>
        <taxon>Bacteroidota</taxon>
        <taxon>Sphingobacteriia</taxon>
        <taxon>Sphingobacteriales</taxon>
        <taxon>Sphingobacteriaceae</taxon>
        <taxon>Sphingobacterium</taxon>
    </lineage>
</organism>
<evidence type="ECO:0000313" key="1">
    <source>
        <dbReference type="EMBL" id="PRD44099.1"/>
    </source>
</evidence>
<name>A0A2S9IU91_9SPHI</name>
<accession>A0A2S9IU91</accession>
<evidence type="ECO:0000313" key="2">
    <source>
        <dbReference type="Proteomes" id="UP000239711"/>
    </source>
</evidence>
<comment type="caution">
    <text evidence="1">The sequence shown here is derived from an EMBL/GenBank/DDBJ whole genome shotgun (WGS) entry which is preliminary data.</text>
</comment>
<sequence length="67" mass="8178">MFLAEHVCLYKNSHFYTLLPVWNLYFDDMLALKDFEDYLYFFSTIDPMTLKQIMSMEKMYTSRLTVI</sequence>
<protein>
    <submittedName>
        <fullName evidence="1">Uncharacterized protein</fullName>
    </submittedName>
</protein>
<dbReference type="EMBL" id="PVBQ01000032">
    <property type="protein sequence ID" value="PRD44099.1"/>
    <property type="molecule type" value="Genomic_DNA"/>
</dbReference>
<dbReference type="AlphaFoldDB" id="A0A2S9IU91"/>